<dbReference type="PANTHER" id="PTHR36307:SF1">
    <property type="entry name" value="FLAGELLA BASAL BODY P-RING FORMATION PROTEIN FLGA"/>
    <property type="match status" value="1"/>
</dbReference>
<keyword evidence="7" id="KW-1005">Bacterial flagellum biogenesis</keyword>
<keyword evidence="4" id="KW-0732">Signal</keyword>
<reference evidence="9 10" key="1">
    <citation type="submission" date="2015-11" db="EMBL/GenBank/DDBJ databases">
        <title>Genomic Taxonomy of the Vibrionaceae.</title>
        <authorList>
            <person name="Gomez-Gil B."/>
            <person name="Enciso-Ibarra J."/>
        </authorList>
    </citation>
    <scope>NUCLEOTIDE SEQUENCE [LARGE SCALE GENOMIC DNA]</scope>
    <source>
        <strain evidence="9 10">CAIM 912</strain>
    </source>
</reference>
<evidence type="ECO:0000256" key="4">
    <source>
        <dbReference type="ARBA" id="ARBA00022729"/>
    </source>
</evidence>
<dbReference type="CDD" id="cd11614">
    <property type="entry name" value="SAF_CpaB_FlgA_like"/>
    <property type="match status" value="1"/>
</dbReference>
<comment type="similarity">
    <text evidence="2 7">Belongs to the FlgA family.</text>
</comment>
<dbReference type="AlphaFoldDB" id="A0A135I6I4"/>
<comment type="subcellular location">
    <subcellularLocation>
        <location evidence="1 7">Periplasm</location>
    </subcellularLocation>
</comment>
<dbReference type="Proteomes" id="UP000070529">
    <property type="component" value="Unassembled WGS sequence"/>
</dbReference>
<dbReference type="Pfam" id="PF13144">
    <property type="entry name" value="ChapFlgA"/>
    <property type="match status" value="1"/>
</dbReference>
<dbReference type="SMART" id="SM00858">
    <property type="entry name" value="SAF"/>
    <property type="match status" value="1"/>
</dbReference>
<organism evidence="9 10">
    <name type="scientific">Enterovibrio coralii</name>
    <dbReference type="NCBI Taxonomy" id="294935"/>
    <lineage>
        <taxon>Bacteria</taxon>
        <taxon>Pseudomonadati</taxon>
        <taxon>Pseudomonadota</taxon>
        <taxon>Gammaproteobacteria</taxon>
        <taxon>Vibrionales</taxon>
        <taxon>Vibrionaceae</taxon>
        <taxon>Enterovibrio</taxon>
    </lineage>
</organism>
<dbReference type="Gene3D" id="3.90.1210.10">
    <property type="entry name" value="Antifreeze-like/N-acetylneuraminic acid synthase C-terminal domain"/>
    <property type="match status" value="1"/>
</dbReference>
<feature type="domain" description="SAF" evidence="8">
    <location>
        <begin position="110"/>
        <end position="171"/>
    </location>
</feature>
<comment type="function">
    <text evidence="6 7">Involved in the assembly process of the P-ring formation. It may associate with FlgF on the rod constituting a structure essential for the P-ring assembly or may act as a modulator protein for the P-ring assembly.</text>
</comment>
<keyword evidence="5 7" id="KW-0574">Periplasm</keyword>
<comment type="caution">
    <text evidence="9">The sequence shown here is derived from an EMBL/GenBank/DDBJ whole genome shotgun (WGS) entry which is preliminary data.</text>
</comment>
<protein>
    <recommendedName>
        <fullName evidence="3 7">Flagella basal body P-ring formation protein FlgA</fullName>
    </recommendedName>
</protein>
<evidence type="ECO:0000256" key="6">
    <source>
        <dbReference type="ARBA" id="ARBA00025643"/>
    </source>
</evidence>
<dbReference type="PANTHER" id="PTHR36307">
    <property type="entry name" value="FLAGELLA BASAL BODY P-RING FORMATION PROTEIN FLGA"/>
    <property type="match status" value="1"/>
</dbReference>
<dbReference type="GO" id="GO:0042597">
    <property type="term" value="C:periplasmic space"/>
    <property type="evidence" value="ECO:0007669"/>
    <property type="project" value="UniProtKB-SubCell"/>
</dbReference>
<dbReference type="STRING" id="294935.ATN88_19025"/>
<dbReference type="InterPro" id="IPR017585">
    <property type="entry name" value="SAF_FlgA"/>
</dbReference>
<evidence type="ECO:0000313" key="9">
    <source>
        <dbReference type="EMBL" id="KXF81063.1"/>
    </source>
</evidence>
<keyword evidence="10" id="KW-1185">Reference proteome</keyword>
<evidence type="ECO:0000256" key="5">
    <source>
        <dbReference type="ARBA" id="ARBA00022764"/>
    </source>
</evidence>
<accession>A0A135I6I4</accession>
<evidence type="ECO:0000256" key="1">
    <source>
        <dbReference type="ARBA" id="ARBA00004418"/>
    </source>
</evidence>
<sequence length="234" mass="25755">MLSMLFIPPLVSAESVEKVDENAFRSWLLEAHKQEVAEVAQSHNWPDYSLDSTIRVPASVGHLPVCKMPLNTEGRDHQSLPIGNLKRAVSCSDKNSSWRINVAIKSAITLPVVFLNKSLQRGDEITPSALTIKKHTLSKGYPFFTNKEDAIGLRTIRRLRSGNVLNASHLESVPLVMKGNEVLLVASKGDFQASMKGVALEEGKKGEQIDVRNLSSNKVVRAVVTGKNTVKTQF</sequence>
<gene>
    <name evidence="9" type="ORF">ATN88_19025</name>
</gene>
<evidence type="ECO:0000256" key="2">
    <source>
        <dbReference type="ARBA" id="ARBA00010474"/>
    </source>
</evidence>
<proteinExistence type="inferred from homology"/>
<dbReference type="NCBIfam" id="TIGR03170">
    <property type="entry name" value="flgA_cterm"/>
    <property type="match status" value="1"/>
</dbReference>
<dbReference type="EMBL" id="LNTY01000036">
    <property type="protein sequence ID" value="KXF81063.1"/>
    <property type="molecule type" value="Genomic_DNA"/>
</dbReference>
<name>A0A135I6I4_9GAMM</name>
<dbReference type="GO" id="GO:0044780">
    <property type="term" value="P:bacterial-type flagellum assembly"/>
    <property type="evidence" value="ECO:0007669"/>
    <property type="project" value="InterPro"/>
</dbReference>
<evidence type="ECO:0000256" key="7">
    <source>
        <dbReference type="RuleBase" id="RU362063"/>
    </source>
</evidence>
<evidence type="ECO:0000313" key="10">
    <source>
        <dbReference type="Proteomes" id="UP000070529"/>
    </source>
</evidence>
<dbReference type="InterPro" id="IPR039246">
    <property type="entry name" value="Flagellar_FlgA"/>
</dbReference>
<evidence type="ECO:0000256" key="3">
    <source>
        <dbReference type="ARBA" id="ARBA00014754"/>
    </source>
</evidence>
<dbReference type="InterPro" id="IPR013974">
    <property type="entry name" value="SAF"/>
</dbReference>
<evidence type="ECO:0000259" key="8">
    <source>
        <dbReference type="SMART" id="SM00858"/>
    </source>
</evidence>
<dbReference type="Gene3D" id="2.30.30.760">
    <property type="match status" value="1"/>
</dbReference>